<reference evidence="1" key="2">
    <citation type="journal article" date="2015" name="Fish Shellfish Immunol.">
        <title>Early steps in the European eel (Anguilla anguilla)-Vibrio vulnificus interaction in the gills: Role of the RtxA13 toxin.</title>
        <authorList>
            <person name="Callol A."/>
            <person name="Pajuelo D."/>
            <person name="Ebbesson L."/>
            <person name="Teles M."/>
            <person name="MacKenzie S."/>
            <person name="Amaro C."/>
        </authorList>
    </citation>
    <scope>NUCLEOTIDE SEQUENCE</scope>
</reference>
<sequence length="36" mass="4108">MLFYSAKPWLSHCPIRRCFTVRSPGCHTAQSDAVLQ</sequence>
<dbReference type="AlphaFoldDB" id="A0A0E9WJ68"/>
<name>A0A0E9WJ68_ANGAN</name>
<reference evidence="1" key="1">
    <citation type="submission" date="2014-11" db="EMBL/GenBank/DDBJ databases">
        <authorList>
            <person name="Amaro Gonzalez C."/>
        </authorList>
    </citation>
    <scope>NUCLEOTIDE SEQUENCE</scope>
</reference>
<protein>
    <submittedName>
        <fullName evidence="1">Uncharacterized protein</fullName>
    </submittedName>
</protein>
<organism evidence="1">
    <name type="scientific">Anguilla anguilla</name>
    <name type="common">European freshwater eel</name>
    <name type="synonym">Muraena anguilla</name>
    <dbReference type="NCBI Taxonomy" id="7936"/>
    <lineage>
        <taxon>Eukaryota</taxon>
        <taxon>Metazoa</taxon>
        <taxon>Chordata</taxon>
        <taxon>Craniata</taxon>
        <taxon>Vertebrata</taxon>
        <taxon>Euteleostomi</taxon>
        <taxon>Actinopterygii</taxon>
        <taxon>Neopterygii</taxon>
        <taxon>Teleostei</taxon>
        <taxon>Anguilliformes</taxon>
        <taxon>Anguillidae</taxon>
        <taxon>Anguilla</taxon>
    </lineage>
</organism>
<proteinExistence type="predicted"/>
<evidence type="ECO:0000313" key="1">
    <source>
        <dbReference type="EMBL" id="JAH89533.1"/>
    </source>
</evidence>
<accession>A0A0E9WJ68</accession>
<dbReference type="EMBL" id="GBXM01019044">
    <property type="protein sequence ID" value="JAH89533.1"/>
    <property type="molecule type" value="Transcribed_RNA"/>
</dbReference>